<dbReference type="PROSITE" id="PS51263">
    <property type="entry name" value="ADF_H"/>
    <property type="match status" value="1"/>
</dbReference>
<dbReference type="InterPro" id="IPR002108">
    <property type="entry name" value="ADF-H"/>
</dbReference>
<dbReference type="Proteomes" id="UP000801492">
    <property type="component" value="Unassembled WGS sequence"/>
</dbReference>
<evidence type="ECO:0000256" key="6">
    <source>
        <dbReference type="PIRNR" id="PIRNR001788"/>
    </source>
</evidence>
<dbReference type="OrthoDB" id="3919494at2759"/>
<organism evidence="8 9">
    <name type="scientific">Ignelater luminosus</name>
    <name type="common">Cucubano</name>
    <name type="synonym">Pyrophorus luminosus</name>
    <dbReference type="NCBI Taxonomy" id="2038154"/>
    <lineage>
        <taxon>Eukaryota</taxon>
        <taxon>Metazoa</taxon>
        <taxon>Ecdysozoa</taxon>
        <taxon>Arthropoda</taxon>
        <taxon>Hexapoda</taxon>
        <taxon>Insecta</taxon>
        <taxon>Pterygota</taxon>
        <taxon>Neoptera</taxon>
        <taxon>Endopterygota</taxon>
        <taxon>Coleoptera</taxon>
        <taxon>Polyphaga</taxon>
        <taxon>Elateriformia</taxon>
        <taxon>Elateroidea</taxon>
        <taxon>Elateridae</taxon>
        <taxon>Agrypninae</taxon>
        <taxon>Pyrophorini</taxon>
        <taxon>Ignelater</taxon>
    </lineage>
</organism>
<dbReference type="SMART" id="SM00102">
    <property type="entry name" value="ADF"/>
    <property type="match status" value="1"/>
</dbReference>
<name>A0A8K0D2P3_IGNLU</name>
<dbReference type="Gene3D" id="3.40.20.10">
    <property type="entry name" value="Severin"/>
    <property type="match status" value="1"/>
</dbReference>
<dbReference type="EMBL" id="VTPC01007781">
    <property type="protein sequence ID" value="KAF2893665.1"/>
    <property type="molecule type" value="Genomic_DNA"/>
</dbReference>
<comment type="caution">
    <text evidence="8">The sequence shown here is derived from an EMBL/GenBank/DDBJ whole genome shotgun (WGS) entry which is preliminary data.</text>
</comment>
<dbReference type="PIRSF" id="PIRSF001788">
    <property type="entry name" value="GMF-beta"/>
    <property type="match status" value="1"/>
</dbReference>
<keyword evidence="5" id="KW-0539">Nucleus</keyword>
<evidence type="ECO:0000256" key="5">
    <source>
        <dbReference type="ARBA" id="ARBA00023242"/>
    </source>
</evidence>
<protein>
    <recommendedName>
        <fullName evidence="7">ADF-H domain-containing protein</fullName>
    </recommendedName>
</protein>
<accession>A0A8K0D2P3</accession>
<keyword evidence="9" id="KW-1185">Reference proteome</keyword>
<dbReference type="CDD" id="cd11283">
    <property type="entry name" value="ADF_GMF-beta_like"/>
    <property type="match status" value="1"/>
</dbReference>
<comment type="similarity">
    <text evidence="3 6">Belongs to the actin-binding proteins ADF family. GMF subfamily.</text>
</comment>
<dbReference type="Pfam" id="PF00241">
    <property type="entry name" value="Cofilin_ADF"/>
    <property type="match status" value="1"/>
</dbReference>
<evidence type="ECO:0000259" key="7">
    <source>
        <dbReference type="PROSITE" id="PS51263"/>
    </source>
</evidence>
<dbReference type="GO" id="GO:0071846">
    <property type="term" value="P:actin filament debranching"/>
    <property type="evidence" value="ECO:0007669"/>
    <property type="project" value="InterPro"/>
</dbReference>
<dbReference type="SUPFAM" id="SSF55753">
    <property type="entry name" value="Actin depolymerizing proteins"/>
    <property type="match status" value="1"/>
</dbReference>
<sequence>MSNSVNICSIVEDVKKALEEFRFRKSDNTSALILKVDREKQEIIIDEIVEDITIEDLQETLPSHQPRYVVLSYKRNHDDGRISFPLCFIFYTPRDSHAELQMMYAGSKMSIQREFQLTRAYEVRELEELTEEWLLGKLGN</sequence>
<evidence type="ECO:0000313" key="8">
    <source>
        <dbReference type="EMBL" id="KAF2893665.1"/>
    </source>
</evidence>
<dbReference type="GO" id="GO:0034316">
    <property type="term" value="P:negative regulation of Arp2/3 complex-mediated actin nucleation"/>
    <property type="evidence" value="ECO:0007669"/>
    <property type="project" value="TreeGrafter"/>
</dbReference>
<dbReference type="InterPro" id="IPR011171">
    <property type="entry name" value="GMF"/>
</dbReference>
<feature type="domain" description="ADF-H" evidence="7">
    <location>
        <begin position="4"/>
        <end position="139"/>
    </location>
</feature>
<reference evidence="8" key="1">
    <citation type="submission" date="2019-08" db="EMBL/GenBank/DDBJ databases">
        <title>The genome of the North American firefly Photinus pyralis.</title>
        <authorList>
            <consortium name="Photinus pyralis genome working group"/>
            <person name="Fallon T.R."/>
            <person name="Sander Lower S.E."/>
            <person name="Weng J.-K."/>
        </authorList>
    </citation>
    <scope>NUCLEOTIDE SEQUENCE</scope>
    <source>
        <strain evidence="8">TRF0915ILg1</strain>
        <tissue evidence="8">Whole body</tissue>
    </source>
</reference>
<evidence type="ECO:0000313" key="9">
    <source>
        <dbReference type="Proteomes" id="UP000801492"/>
    </source>
</evidence>
<keyword evidence="4" id="KW-0963">Cytoplasm</keyword>
<dbReference type="GO" id="GO:0030864">
    <property type="term" value="C:cortical actin cytoskeleton"/>
    <property type="evidence" value="ECO:0007669"/>
    <property type="project" value="TreeGrafter"/>
</dbReference>
<dbReference type="GO" id="GO:0005634">
    <property type="term" value="C:nucleus"/>
    <property type="evidence" value="ECO:0007669"/>
    <property type="project" value="UniProtKB-SubCell"/>
</dbReference>
<dbReference type="InterPro" id="IPR029006">
    <property type="entry name" value="ADF-H/Gelsolin-like_dom_sf"/>
</dbReference>
<dbReference type="AlphaFoldDB" id="A0A8K0D2P3"/>
<proteinExistence type="inferred from homology"/>
<evidence type="ECO:0000256" key="2">
    <source>
        <dbReference type="ARBA" id="ARBA00004496"/>
    </source>
</evidence>
<dbReference type="GO" id="GO:0071933">
    <property type="term" value="F:Arp2/3 complex binding"/>
    <property type="evidence" value="ECO:0007669"/>
    <property type="project" value="InterPro"/>
</dbReference>
<dbReference type="PANTHER" id="PTHR11249">
    <property type="entry name" value="GLIAL FACTOR NATURATION FACTOR"/>
    <property type="match status" value="1"/>
</dbReference>
<dbReference type="FunFam" id="3.40.20.10:FF:000026">
    <property type="entry name" value="Glia maturation factor"/>
    <property type="match status" value="1"/>
</dbReference>
<evidence type="ECO:0000256" key="1">
    <source>
        <dbReference type="ARBA" id="ARBA00004123"/>
    </source>
</evidence>
<comment type="subcellular location">
    <subcellularLocation>
        <location evidence="2">Cytoplasm</location>
    </subcellularLocation>
    <subcellularLocation>
        <location evidence="1">Nucleus</location>
    </subcellularLocation>
</comment>
<dbReference type="PANTHER" id="PTHR11249:SF2">
    <property type="entry name" value="GLIA MATURATION FACTOR"/>
    <property type="match status" value="1"/>
</dbReference>
<dbReference type="GO" id="GO:0003779">
    <property type="term" value="F:actin binding"/>
    <property type="evidence" value="ECO:0007669"/>
    <property type="project" value="InterPro"/>
</dbReference>
<gene>
    <name evidence="8" type="ORF">ILUMI_12520</name>
</gene>
<evidence type="ECO:0000256" key="4">
    <source>
        <dbReference type="ARBA" id="ARBA00022490"/>
    </source>
</evidence>
<evidence type="ECO:0000256" key="3">
    <source>
        <dbReference type="ARBA" id="ARBA00010055"/>
    </source>
</evidence>